<evidence type="ECO:0000313" key="1">
    <source>
        <dbReference type="EMBL" id="KAK1383362.1"/>
    </source>
</evidence>
<comment type="caution">
    <text evidence="1">The sequence shown here is derived from an EMBL/GenBank/DDBJ whole genome shotgun (WGS) entry which is preliminary data.</text>
</comment>
<gene>
    <name evidence="1" type="ORF">POM88_021097</name>
</gene>
<accession>A0AAD8ICL2</accession>
<organism evidence="1 2">
    <name type="scientific">Heracleum sosnowskyi</name>
    <dbReference type="NCBI Taxonomy" id="360622"/>
    <lineage>
        <taxon>Eukaryota</taxon>
        <taxon>Viridiplantae</taxon>
        <taxon>Streptophyta</taxon>
        <taxon>Embryophyta</taxon>
        <taxon>Tracheophyta</taxon>
        <taxon>Spermatophyta</taxon>
        <taxon>Magnoliopsida</taxon>
        <taxon>eudicotyledons</taxon>
        <taxon>Gunneridae</taxon>
        <taxon>Pentapetalae</taxon>
        <taxon>asterids</taxon>
        <taxon>campanulids</taxon>
        <taxon>Apiales</taxon>
        <taxon>Apiaceae</taxon>
        <taxon>Apioideae</taxon>
        <taxon>apioid superclade</taxon>
        <taxon>Tordylieae</taxon>
        <taxon>Tordyliinae</taxon>
        <taxon>Heracleum</taxon>
    </lineage>
</organism>
<evidence type="ECO:0000313" key="2">
    <source>
        <dbReference type="Proteomes" id="UP001237642"/>
    </source>
</evidence>
<dbReference type="AlphaFoldDB" id="A0AAD8ICL2"/>
<dbReference type="Proteomes" id="UP001237642">
    <property type="component" value="Unassembled WGS sequence"/>
</dbReference>
<reference evidence="1" key="2">
    <citation type="submission" date="2023-05" db="EMBL/GenBank/DDBJ databases">
        <authorList>
            <person name="Schelkunov M.I."/>
        </authorList>
    </citation>
    <scope>NUCLEOTIDE SEQUENCE</scope>
    <source>
        <strain evidence="1">Hsosn_3</strain>
        <tissue evidence="1">Leaf</tissue>
    </source>
</reference>
<name>A0AAD8ICL2_9APIA</name>
<sequence>MVSSTFFDPYGALTSPTQFIERRPLFEAQTQVIGNRIFGIFSCKGTGPSDICASSSWKPHENFFLRPNLAPDKKFFPDVFGVPTQANTDISAWRTHMFTLDERARIMGVVCYSNAPYRGELSSFATLSIFQVDAESHSSPTIIKDAVHRVYWNPGMFSYARKEDGVEYFRAKLLQRTRFFIDTKKEFTYAIISFGVRGIVLGLKAARAEGRRWVFAMAAEKAGLSLKLEFEFDDTDFLSAVDSCSDISSDCKNSNISELNVELPAGNIHLWALRTVPFLADSFGQFVHAKLRKAVSHEDNLDKSGPSVGDIFSTKCNTCLLTPGRAWAVSLNLRSTLHEEIVKTCFPNHSYETDENLLYRSGLHGRGLNLFWAKIEGYKGPALMLIAASSGDAHEGGKEWIINWGSIQFHTPLILYKSSVCLPGKYMDSLQEVLMAMLDEEVPDHDEILMMNEGKEEEITEMIESLMTDDAGLKDIINDFETIQIDDDEEDGSNNFMEERRISPTATCPTGKLYEPYPKPLGIGFGGTIGNNRIFLDEDFARV</sequence>
<protein>
    <submittedName>
        <fullName evidence="1">Uncharacterized protein</fullName>
    </submittedName>
</protein>
<keyword evidence="2" id="KW-1185">Reference proteome</keyword>
<reference evidence="1" key="1">
    <citation type="submission" date="2023-02" db="EMBL/GenBank/DDBJ databases">
        <title>Genome of toxic invasive species Heracleum sosnowskyi carries increased number of genes despite the absence of recent whole-genome duplications.</title>
        <authorList>
            <person name="Schelkunov M."/>
            <person name="Shtratnikova V."/>
            <person name="Makarenko M."/>
            <person name="Klepikova A."/>
            <person name="Omelchenko D."/>
            <person name="Novikova G."/>
            <person name="Obukhova E."/>
            <person name="Bogdanov V."/>
            <person name="Penin A."/>
            <person name="Logacheva M."/>
        </authorList>
    </citation>
    <scope>NUCLEOTIDE SEQUENCE</scope>
    <source>
        <strain evidence="1">Hsosn_3</strain>
        <tissue evidence="1">Leaf</tissue>
    </source>
</reference>
<dbReference type="EMBL" id="JAUIZM010000005">
    <property type="protein sequence ID" value="KAK1383362.1"/>
    <property type="molecule type" value="Genomic_DNA"/>
</dbReference>
<proteinExistence type="predicted"/>